<feature type="transmembrane region" description="Helical" evidence="2">
    <location>
        <begin position="33"/>
        <end position="55"/>
    </location>
</feature>
<feature type="transmembrane region" description="Helical" evidence="2">
    <location>
        <begin position="151"/>
        <end position="173"/>
    </location>
</feature>
<feature type="transmembrane region" description="Helical" evidence="2">
    <location>
        <begin position="359"/>
        <end position="377"/>
    </location>
</feature>
<feature type="transmembrane region" description="Helical" evidence="2">
    <location>
        <begin position="384"/>
        <end position="404"/>
    </location>
</feature>
<feature type="transmembrane region" description="Helical" evidence="2">
    <location>
        <begin position="123"/>
        <end position="144"/>
    </location>
</feature>
<organism evidence="3 4">
    <name type="scientific">Saccharomonospora piscinae</name>
    <dbReference type="NCBI Taxonomy" id="687388"/>
    <lineage>
        <taxon>Bacteria</taxon>
        <taxon>Bacillati</taxon>
        <taxon>Actinomycetota</taxon>
        <taxon>Actinomycetes</taxon>
        <taxon>Pseudonocardiales</taxon>
        <taxon>Pseudonocardiaceae</taxon>
        <taxon>Saccharomonospora</taxon>
    </lineage>
</organism>
<feature type="region of interest" description="Disordered" evidence="1">
    <location>
        <begin position="567"/>
        <end position="604"/>
    </location>
</feature>
<evidence type="ECO:0000256" key="2">
    <source>
        <dbReference type="SAM" id="Phobius"/>
    </source>
</evidence>
<name>A0A1V9A527_SACPI</name>
<proteinExistence type="predicted"/>
<keyword evidence="4" id="KW-1185">Reference proteome</keyword>
<dbReference type="RefSeq" id="WP_081191255.1">
    <property type="nucleotide sequence ID" value="NZ_MWIH01000005.1"/>
</dbReference>
<feature type="transmembrane region" description="Helical" evidence="2">
    <location>
        <begin position="328"/>
        <end position="347"/>
    </location>
</feature>
<feature type="transmembrane region" description="Helical" evidence="2">
    <location>
        <begin position="300"/>
        <end position="321"/>
    </location>
</feature>
<gene>
    <name evidence="3" type="ORF">B1813_07780</name>
</gene>
<sequence length="604" mass="64799">MTLASARKARSAPEPQSAEGADPPRGDSRRGRLAALAPAASVAVGTALIGLHASLYGHWLIDDSAITFAYARSVTEGLGPVVQPGAAAVEGYSNPTWLLLLMLGRVVGLFDHGMIFGVPDYVLFPKALALLCCAGILALSYVAARRVFARAWVVPLALGAVLAAVPSFVIWSFSGLENPLYGLVLTAQAVLLFRAVLDNRLLTTKIAVGAGVLAALAALTRPEGLIYAGTYPLLLLTQVRRTTWLPSLRRCVESTLAFAVPVGGYFLWRFMTFGQWLSSPSIAKAQDLPTVSDLTRPGELVSYAGALAVLLVVAVLAVALTRAPWWRPGLLAVLVPLGLAVLAYAVLEPDWMEQYRFATPIWVLGSLAAVLAVVEVLRTASVRARAWLVTALVAALLPTSAAFAESSEEFQAQPNITACYVADRFGRVFNGYADVLGLEEASLLLPDLGGAAMTSRLTLIDMAGLTHAGFAEMARDGDRRAQVDYVYGQAKPTFVHVREPWSSGTGLGWDPRLKRDYYPIHFDVYQGAPHGDWVRKSVVRTPELLAEVRDYADREAAWVEDRAGVSPLRECGPTLRPGQTGLSEPPPGDQRSDQLPARPEAAAR</sequence>
<evidence type="ECO:0000313" key="3">
    <source>
        <dbReference type="EMBL" id="OQO92148.1"/>
    </source>
</evidence>
<evidence type="ECO:0000256" key="1">
    <source>
        <dbReference type="SAM" id="MobiDB-lite"/>
    </source>
</evidence>
<feature type="transmembrane region" description="Helical" evidence="2">
    <location>
        <begin position="251"/>
        <end position="271"/>
    </location>
</feature>
<keyword evidence="2" id="KW-1133">Transmembrane helix</keyword>
<dbReference type="Proteomes" id="UP000192591">
    <property type="component" value="Unassembled WGS sequence"/>
</dbReference>
<keyword evidence="2" id="KW-0812">Transmembrane</keyword>
<dbReference type="EMBL" id="MWIH01000005">
    <property type="protein sequence ID" value="OQO92148.1"/>
    <property type="molecule type" value="Genomic_DNA"/>
</dbReference>
<reference evidence="3 4" key="1">
    <citation type="submission" date="2017-02" db="EMBL/GenBank/DDBJ databases">
        <title>Draft genome of Saccharomonospora sp. 154.</title>
        <authorList>
            <person name="Alonso-Carmona G.S."/>
            <person name="De La Haba R."/>
            <person name="Vera-Gargallo B."/>
            <person name="Sandoval-Trujillo A.H."/>
            <person name="Ramirez-Duran N."/>
            <person name="Ventosa A."/>
        </authorList>
    </citation>
    <scope>NUCLEOTIDE SEQUENCE [LARGE SCALE GENOMIC DNA]</scope>
    <source>
        <strain evidence="3 4">LRS4.154</strain>
    </source>
</reference>
<evidence type="ECO:0008006" key="5">
    <source>
        <dbReference type="Google" id="ProtNLM"/>
    </source>
</evidence>
<accession>A0A1V9A527</accession>
<dbReference type="STRING" id="1962155.B1813_07780"/>
<comment type="caution">
    <text evidence="3">The sequence shown here is derived from an EMBL/GenBank/DDBJ whole genome shotgun (WGS) entry which is preliminary data.</text>
</comment>
<evidence type="ECO:0000313" key="4">
    <source>
        <dbReference type="Proteomes" id="UP000192591"/>
    </source>
</evidence>
<keyword evidence="2" id="KW-0472">Membrane</keyword>
<feature type="transmembrane region" description="Helical" evidence="2">
    <location>
        <begin position="179"/>
        <end position="197"/>
    </location>
</feature>
<protein>
    <recommendedName>
        <fullName evidence="5">Glycosyltransferase RgtA/B/C/D-like domain-containing protein</fullName>
    </recommendedName>
</protein>
<dbReference type="AlphaFoldDB" id="A0A1V9A527"/>
<feature type="region of interest" description="Disordered" evidence="1">
    <location>
        <begin position="1"/>
        <end position="30"/>
    </location>
</feature>